<protein>
    <recommendedName>
        <fullName evidence="4">DUF401 family protein</fullName>
    </recommendedName>
</protein>
<proteinExistence type="predicted"/>
<sequence>MNFVFTIPALVKIAVIFAAIVLLIRKKISLASAFLAGALLVALFFMLPLRASATAVFNGLFHPKTISLCIIVALIIVFSSSMEQYGQLRRLLTSFQGLVRSPRLNLSIFPALIGLLPMPGGAVFSAPMVKEIGNRSGLSGATLSYINYWFRHIWEYWWPMYPGILLATVLADINLPLFMGLMFPLTLVVMRIGWLPVGKFNLTAPPPHPDGRPPVKPFLKEIAPILVVIGAGLLIGWLVSLGFPKLSVAKETGLVVSLCAGIFLVWRANRIPWKDRRAIMISPQVFKIVYMVVAIMIFKEVLYDSGAVDAVSMELVGLGIPLALICAVLPFIVGLLTGITIAFVGSAFPILISLITSQDQAHLMIPYFMLALSCGFAGVLLSPLHLCLLLSNSYFKTSLQPVYRLLWRPCIYLVVCSVLYFLLVRWALPWG</sequence>
<keyword evidence="3" id="KW-1185">Reference proteome</keyword>
<dbReference type="RefSeq" id="WP_012174507.1">
    <property type="nucleotide sequence ID" value="NC_009943.1"/>
</dbReference>
<dbReference type="OrthoDB" id="367235at2"/>
<feature type="transmembrane region" description="Helical" evidence="1">
    <location>
        <begin position="65"/>
        <end position="85"/>
    </location>
</feature>
<evidence type="ECO:0008006" key="4">
    <source>
        <dbReference type="Google" id="ProtNLM"/>
    </source>
</evidence>
<dbReference type="eggNOG" id="COG1906">
    <property type="taxonomic scope" value="Bacteria"/>
</dbReference>
<feature type="transmembrane region" description="Helical" evidence="1">
    <location>
        <begin position="31"/>
        <end position="53"/>
    </location>
</feature>
<dbReference type="Proteomes" id="UP000008561">
    <property type="component" value="Chromosome"/>
</dbReference>
<evidence type="ECO:0000313" key="2">
    <source>
        <dbReference type="EMBL" id="ABW66889.1"/>
    </source>
</evidence>
<feature type="transmembrane region" description="Helical" evidence="1">
    <location>
        <begin position="248"/>
        <end position="266"/>
    </location>
</feature>
<keyword evidence="1" id="KW-0472">Membrane</keyword>
<feature type="transmembrane region" description="Helical" evidence="1">
    <location>
        <begin position="164"/>
        <end position="189"/>
    </location>
</feature>
<feature type="transmembrane region" description="Helical" evidence="1">
    <location>
        <begin position="278"/>
        <end position="298"/>
    </location>
</feature>
<feature type="transmembrane region" description="Helical" evidence="1">
    <location>
        <begin position="106"/>
        <end position="129"/>
    </location>
</feature>
<feature type="transmembrane region" description="Helical" evidence="1">
    <location>
        <begin position="363"/>
        <end position="386"/>
    </location>
</feature>
<reference evidence="2 3" key="1">
    <citation type="submission" date="2007-10" db="EMBL/GenBank/DDBJ databases">
        <title>Complete sequence of Desulfococcus oleovorans Hxd3.</title>
        <authorList>
            <consortium name="US DOE Joint Genome Institute"/>
            <person name="Copeland A."/>
            <person name="Lucas S."/>
            <person name="Lapidus A."/>
            <person name="Barry K."/>
            <person name="Glavina del Rio T."/>
            <person name="Dalin E."/>
            <person name="Tice H."/>
            <person name="Pitluck S."/>
            <person name="Kiss H."/>
            <person name="Brettin T."/>
            <person name="Bruce D."/>
            <person name="Detter J.C."/>
            <person name="Han C."/>
            <person name="Schmutz J."/>
            <person name="Larimer F."/>
            <person name="Land M."/>
            <person name="Hauser L."/>
            <person name="Kyrpides N."/>
            <person name="Kim E."/>
            <person name="Wawrik B."/>
            <person name="Richardson P."/>
        </authorList>
    </citation>
    <scope>NUCLEOTIDE SEQUENCE [LARGE SCALE GENOMIC DNA]</scope>
    <source>
        <strain evidence="3">DSM 6200 / JCM 39069 / Hxd3</strain>
    </source>
</reference>
<dbReference type="InterPro" id="IPR007294">
    <property type="entry name" value="DUF401"/>
</dbReference>
<dbReference type="KEGG" id="dol:Dole_1082"/>
<dbReference type="HOGENOM" id="CLU_056143_0_0_7"/>
<organism evidence="2 3">
    <name type="scientific">Desulfosudis oleivorans (strain DSM 6200 / JCM 39069 / Hxd3)</name>
    <name type="common">Desulfococcus oleovorans</name>
    <dbReference type="NCBI Taxonomy" id="96561"/>
    <lineage>
        <taxon>Bacteria</taxon>
        <taxon>Pseudomonadati</taxon>
        <taxon>Thermodesulfobacteriota</taxon>
        <taxon>Desulfobacteria</taxon>
        <taxon>Desulfobacterales</taxon>
        <taxon>Desulfosudaceae</taxon>
        <taxon>Desulfosudis</taxon>
    </lineage>
</organism>
<dbReference type="AlphaFoldDB" id="A8ZX33"/>
<evidence type="ECO:0000256" key="1">
    <source>
        <dbReference type="SAM" id="Phobius"/>
    </source>
</evidence>
<keyword evidence="1" id="KW-1133">Transmembrane helix</keyword>
<feature type="transmembrane region" description="Helical" evidence="1">
    <location>
        <begin position="318"/>
        <end position="351"/>
    </location>
</feature>
<dbReference type="PANTHER" id="PTHR39556">
    <property type="entry name" value="PROTEIN, PUTATIVE-RELATED"/>
    <property type="match status" value="1"/>
</dbReference>
<dbReference type="Pfam" id="PF04165">
    <property type="entry name" value="DUF401"/>
    <property type="match status" value="1"/>
</dbReference>
<keyword evidence="1" id="KW-0812">Transmembrane</keyword>
<dbReference type="STRING" id="96561.Dole_1082"/>
<dbReference type="PANTHER" id="PTHR39556:SF1">
    <property type="entry name" value="PROTEIN, PUTATIVE-RELATED"/>
    <property type="match status" value="1"/>
</dbReference>
<feature type="transmembrane region" description="Helical" evidence="1">
    <location>
        <begin position="406"/>
        <end position="428"/>
    </location>
</feature>
<feature type="transmembrane region" description="Helical" evidence="1">
    <location>
        <begin position="222"/>
        <end position="242"/>
    </location>
</feature>
<gene>
    <name evidence="2" type="ordered locus">Dole_1082</name>
</gene>
<dbReference type="EMBL" id="CP000859">
    <property type="protein sequence ID" value="ABW66889.1"/>
    <property type="molecule type" value="Genomic_DNA"/>
</dbReference>
<feature type="transmembrane region" description="Helical" evidence="1">
    <location>
        <begin position="6"/>
        <end position="24"/>
    </location>
</feature>
<accession>A8ZX33</accession>
<evidence type="ECO:0000313" key="3">
    <source>
        <dbReference type="Proteomes" id="UP000008561"/>
    </source>
</evidence>
<name>A8ZX33_DESOH</name>